<feature type="region of interest" description="Disordered" evidence="1">
    <location>
        <begin position="1"/>
        <end position="218"/>
    </location>
</feature>
<name>A0AA39R8Q0_9LECA</name>
<feature type="compositionally biased region" description="Basic residues" evidence="1">
    <location>
        <begin position="453"/>
        <end position="462"/>
    </location>
</feature>
<proteinExistence type="predicted"/>
<feature type="compositionally biased region" description="Basic and acidic residues" evidence="1">
    <location>
        <begin position="429"/>
        <end position="452"/>
    </location>
</feature>
<organism evidence="2 3">
    <name type="scientific">Cladonia borealis</name>
    <dbReference type="NCBI Taxonomy" id="184061"/>
    <lineage>
        <taxon>Eukaryota</taxon>
        <taxon>Fungi</taxon>
        <taxon>Dikarya</taxon>
        <taxon>Ascomycota</taxon>
        <taxon>Pezizomycotina</taxon>
        <taxon>Lecanoromycetes</taxon>
        <taxon>OSLEUM clade</taxon>
        <taxon>Lecanoromycetidae</taxon>
        <taxon>Lecanorales</taxon>
        <taxon>Lecanorineae</taxon>
        <taxon>Cladoniaceae</taxon>
        <taxon>Cladonia</taxon>
    </lineage>
</organism>
<feature type="compositionally biased region" description="Polar residues" evidence="1">
    <location>
        <begin position="34"/>
        <end position="43"/>
    </location>
</feature>
<feature type="compositionally biased region" description="Low complexity" evidence="1">
    <location>
        <begin position="13"/>
        <end position="28"/>
    </location>
</feature>
<reference evidence="2" key="1">
    <citation type="submission" date="2023-03" db="EMBL/GenBank/DDBJ databases">
        <title>Complete genome of Cladonia borealis.</title>
        <authorList>
            <person name="Park H."/>
        </authorList>
    </citation>
    <scope>NUCLEOTIDE SEQUENCE</scope>
    <source>
        <strain evidence="2">ANT050790</strain>
    </source>
</reference>
<dbReference type="Proteomes" id="UP001166286">
    <property type="component" value="Unassembled WGS sequence"/>
</dbReference>
<evidence type="ECO:0000313" key="3">
    <source>
        <dbReference type="Proteomes" id="UP001166286"/>
    </source>
</evidence>
<feature type="compositionally biased region" description="Polar residues" evidence="1">
    <location>
        <begin position="145"/>
        <end position="163"/>
    </location>
</feature>
<keyword evidence="3" id="KW-1185">Reference proteome</keyword>
<feature type="compositionally biased region" description="Low complexity" evidence="1">
    <location>
        <begin position="284"/>
        <end position="308"/>
    </location>
</feature>
<dbReference type="AlphaFoldDB" id="A0AA39R8Q0"/>
<sequence>MSPFLQRKQRSRQPTSPDSTSPPHTPQQWLRPAFNQSLPNLAKSSHPHRTLGFSSIKQLARSSRHTQNLPQAQRLRSSSSLYGTLRDQCTPPVPETYTKGPESPELELHHSHNSSADSITPDYTGLSIDSSHPTTPSPGKPRAFSQLNIASPSQAKSMGQKASSLARKPLSLKAKQSLATFRGEKECEPSSPNPEVTPQVPSATKPLPEKSSLQVQVPRRRSSLTAIHLDSSHFDTIDPKHPILQHRSSTLTEPARRPSGLSETIRPIISNTGTVNITFPTRETLSPPLLSPPISTSRASSAASSSPSDNPRTSPIPPHIHLPKTFPQGPIPIPAPPLTIVHLKCYQGHRRMAPSPNKYNPVPCMVCKQEVHDKRWKCVFCAVRLCGPCMAEFDRRGRDLEAVVFYMEQLKEEEAKAAEWIKENMSPGKRKEDSVEDKWKENAGLRTPDPERLRKKKMRETM</sequence>
<feature type="compositionally biased region" description="Polar residues" evidence="1">
    <location>
        <begin position="52"/>
        <end position="82"/>
    </location>
</feature>
<feature type="region of interest" description="Disordered" evidence="1">
    <location>
        <begin position="278"/>
        <end position="328"/>
    </location>
</feature>
<dbReference type="EMBL" id="JAFEKC020000003">
    <property type="protein sequence ID" value="KAK0515526.1"/>
    <property type="molecule type" value="Genomic_DNA"/>
</dbReference>
<gene>
    <name evidence="2" type="ORF">JMJ35_001560</name>
</gene>
<accession>A0AA39R8Q0</accession>
<protein>
    <submittedName>
        <fullName evidence="2">Uncharacterized protein</fullName>
    </submittedName>
</protein>
<feature type="compositionally biased region" description="Polar residues" evidence="1">
    <location>
        <begin position="193"/>
        <end position="202"/>
    </location>
</feature>
<evidence type="ECO:0000313" key="2">
    <source>
        <dbReference type="EMBL" id="KAK0515526.1"/>
    </source>
</evidence>
<evidence type="ECO:0000256" key="1">
    <source>
        <dbReference type="SAM" id="MobiDB-lite"/>
    </source>
</evidence>
<feature type="region of interest" description="Disordered" evidence="1">
    <location>
        <begin position="421"/>
        <end position="462"/>
    </location>
</feature>
<comment type="caution">
    <text evidence="2">The sequence shown here is derived from an EMBL/GenBank/DDBJ whole genome shotgun (WGS) entry which is preliminary data.</text>
</comment>